<proteinExistence type="predicted"/>
<organism evidence="2 3">
    <name type="scientific">Psychrobacillus mangrovi</name>
    <dbReference type="NCBI Taxonomy" id="3117745"/>
    <lineage>
        <taxon>Bacteria</taxon>
        <taxon>Bacillati</taxon>
        <taxon>Bacillota</taxon>
        <taxon>Bacilli</taxon>
        <taxon>Bacillales</taxon>
        <taxon>Bacillaceae</taxon>
        <taxon>Psychrobacillus</taxon>
    </lineage>
</organism>
<gene>
    <name evidence="2" type="ORF">WAX74_00330</name>
</gene>
<dbReference type="InterPro" id="IPR024775">
    <property type="entry name" value="DinB-like"/>
</dbReference>
<dbReference type="InterPro" id="IPR034660">
    <property type="entry name" value="DinB/YfiT-like"/>
</dbReference>
<feature type="domain" description="DinB-like" evidence="1">
    <location>
        <begin position="9"/>
        <end position="155"/>
    </location>
</feature>
<evidence type="ECO:0000259" key="1">
    <source>
        <dbReference type="Pfam" id="PF12867"/>
    </source>
</evidence>
<comment type="caution">
    <text evidence="2">The sequence shown here is derived from an EMBL/GenBank/DDBJ whole genome shotgun (WGS) entry which is preliminary data.</text>
</comment>
<evidence type="ECO:0000313" key="2">
    <source>
        <dbReference type="EMBL" id="MEI4768106.1"/>
    </source>
</evidence>
<dbReference type="Gene3D" id="1.20.120.450">
    <property type="entry name" value="dinb family like domain"/>
    <property type="match status" value="1"/>
</dbReference>
<protein>
    <submittedName>
        <fullName evidence="2">DinB family protein</fullName>
    </submittedName>
</protein>
<dbReference type="RefSeq" id="WP_336495663.1">
    <property type="nucleotide sequence ID" value="NZ_JBAWSY010000001.1"/>
</dbReference>
<dbReference type="EMBL" id="JBAWSY010000001">
    <property type="protein sequence ID" value="MEI4768106.1"/>
    <property type="molecule type" value="Genomic_DNA"/>
</dbReference>
<reference evidence="2 3" key="1">
    <citation type="submission" date="2024-01" db="EMBL/GenBank/DDBJ databases">
        <title>Seven novel Bacillus-like species.</title>
        <authorList>
            <person name="Liu G."/>
        </authorList>
    </citation>
    <scope>NUCLEOTIDE SEQUENCE [LARGE SCALE GENOMIC DNA]</scope>
    <source>
        <strain evidence="2 3">FJAT-51614</strain>
    </source>
</reference>
<dbReference type="Proteomes" id="UP001364890">
    <property type="component" value="Unassembled WGS sequence"/>
</dbReference>
<accession>A0ABU8EZB8</accession>
<evidence type="ECO:0000313" key="3">
    <source>
        <dbReference type="Proteomes" id="UP001364890"/>
    </source>
</evidence>
<dbReference type="SUPFAM" id="SSF109854">
    <property type="entry name" value="DinB/YfiT-like putative metalloenzymes"/>
    <property type="match status" value="1"/>
</dbReference>
<name>A0ABU8EZB8_9BACI</name>
<keyword evidence="3" id="KW-1185">Reference proteome</keyword>
<sequence>MFIEKINKIRADLFHQLDQINDEQFNQKPEPNKWSPKEIIDHLVKLEKVVSKGINYELKNTESPKANRKPIQLTTIRVIKAKAPTYIIPSEEYQTKEEMKDALHQSRMVLLTIYETTDKQVLKNKSLKHPIFGQLPLIQWLSFVGYHEKRHLKQLEKTIEIIKGHKK</sequence>
<dbReference type="Pfam" id="PF12867">
    <property type="entry name" value="DinB_2"/>
    <property type="match status" value="1"/>
</dbReference>